<dbReference type="Proteomes" id="UP000578697">
    <property type="component" value="Unassembled WGS sequence"/>
</dbReference>
<feature type="compositionally biased region" description="Acidic residues" evidence="1">
    <location>
        <begin position="73"/>
        <end position="92"/>
    </location>
</feature>
<name>A0A840S5G2_9SPIR</name>
<evidence type="ECO:0000256" key="1">
    <source>
        <dbReference type="SAM" id="MobiDB-lite"/>
    </source>
</evidence>
<keyword evidence="3" id="KW-0378">Hydrolase</keyword>
<evidence type="ECO:0000313" key="4">
    <source>
        <dbReference type="Proteomes" id="UP000578697"/>
    </source>
</evidence>
<dbReference type="RefSeq" id="WP_184651187.1">
    <property type="nucleotide sequence ID" value="NZ_JACHFR010000001.1"/>
</dbReference>
<organism evidence="2 4">
    <name type="scientific">Treponema rectale</name>
    <dbReference type="NCBI Taxonomy" id="744512"/>
    <lineage>
        <taxon>Bacteria</taxon>
        <taxon>Pseudomonadati</taxon>
        <taxon>Spirochaetota</taxon>
        <taxon>Spirochaetia</taxon>
        <taxon>Spirochaetales</taxon>
        <taxon>Treponemataceae</taxon>
        <taxon>Treponema</taxon>
    </lineage>
</organism>
<dbReference type="EMBL" id="JACHFR010000001">
    <property type="protein sequence ID" value="MBB5217739.1"/>
    <property type="molecule type" value="Genomic_DNA"/>
</dbReference>
<dbReference type="AlphaFoldDB" id="A0A840S5G2"/>
<reference evidence="3 5" key="1">
    <citation type="submission" date="2018-08" db="EMBL/GenBank/DDBJ databases">
        <title>The first complete genome of Treponema rectale (CHPAT), a commensal spirochete of the bovine rectum.</title>
        <authorList>
            <person name="Staton G.J."/>
            <person name="Clegg S.R."/>
            <person name="Carter S.D."/>
            <person name="Radford A.D."/>
            <person name="Darby A."/>
            <person name="Hall N."/>
            <person name="Birtles R.J."/>
            <person name="Evans N.J."/>
        </authorList>
    </citation>
    <scope>NUCLEOTIDE SEQUENCE [LARGE SCALE GENOMIC DNA]</scope>
    <source>
        <strain evidence="3 5">CHPA</strain>
    </source>
</reference>
<dbReference type="Proteomes" id="UP000593591">
    <property type="component" value="Chromosome"/>
</dbReference>
<dbReference type="KEGG" id="trc:DYE49_08690"/>
<reference evidence="2 4" key="2">
    <citation type="submission" date="2020-08" db="EMBL/GenBank/DDBJ databases">
        <title>Genomic Encyclopedia of Type Strains, Phase IV (KMG-IV): sequencing the most valuable type-strain genomes for metagenomic binning, comparative biology and taxonomic classification.</title>
        <authorList>
            <person name="Goeker M."/>
        </authorList>
    </citation>
    <scope>NUCLEOTIDE SEQUENCE [LARGE SCALE GENOMIC DNA]</scope>
    <source>
        <strain evidence="2 4">DSM 103679</strain>
    </source>
</reference>
<dbReference type="GO" id="GO:0016787">
    <property type="term" value="F:hydrolase activity"/>
    <property type="evidence" value="ECO:0007669"/>
    <property type="project" value="UniProtKB-KW"/>
</dbReference>
<proteinExistence type="predicted"/>
<evidence type="ECO:0000313" key="2">
    <source>
        <dbReference type="EMBL" id="MBB5217739.1"/>
    </source>
</evidence>
<evidence type="ECO:0000313" key="3">
    <source>
        <dbReference type="EMBL" id="QOS40532.1"/>
    </source>
</evidence>
<keyword evidence="4" id="KW-1185">Reference proteome</keyword>
<sequence>MNKIDITTIHLGSRFSADVYFDDGVNMFLGARKPAKHYHLACIKRWAVPFLLSEGHELPPEDINSKNSTANEEPAELEELEEVDELEELEQA</sequence>
<gene>
    <name evidence="3" type="ORF">DYE49_08690</name>
    <name evidence="2" type="ORF">HNP77_000083</name>
</gene>
<evidence type="ECO:0000313" key="5">
    <source>
        <dbReference type="Proteomes" id="UP000593591"/>
    </source>
</evidence>
<dbReference type="EMBL" id="CP031517">
    <property type="protein sequence ID" value="QOS40532.1"/>
    <property type="molecule type" value="Genomic_DNA"/>
</dbReference>
<protein>
    <submittedName>
        <fullName evidence="3">Phosphohydrolase</fullName>
    </submittedName>
</protein>
<feature type="region of interest" description="Disordered" evidence="1">
    <location>
        <begin position="58"/>
        <end position="92"/>
    </location>
</feature>
<accession>A0A840S5G2</accession>